<protein>
    <submittedName>
        <fullName evidence="2">Uncharacterized protein</fullName>
    </submittedName>
</protein>
<feature type="transmembrane region" description="Helical" evidence="1">
    <location>
        <begin position="176"/>
        <end position="195"/>
    </location>
</feature>
<feature type="transmembrane region" description="Helical" evidence="1">
    <location>
        <begin position="201"/>
        <end position="219"/>
    </location>
</feature>
<sequence>MNNYFENQNHPEMIKLQAAQRELYSLVKKYLAYSFLFAVLVPTVASVLYLILSFFPNYTFPWLKTALTVYGFIMLFINNLLLNHISSIKKRAARIQEEFDTRLFAMEWNDVVAGKRPGPHEWIEPADKHLKKNGSAALTDWYLNYSIALPSSVMTLLCQSKNLGWDARLKKIISDFLSIILVINGIVLLILSIIINPPAANIFSLIALLAPVYQFYYRYVNENKKSVARADELREKVESQLDKITETGFFDEASLKRLSRNIQDQIFIYRSSGNPAPDRMHRYNRMRDEERYDRIFDTYSERMKLLEPLI</sequence>
<feature type="transmembrane region" description="Helical" evidence="1">
    <location>
        <begin position="61"/>
        <end position="82"/>
    </location>
</feature>
<accession>A0ABX9PQB3</accession>
<feature type="transmembrane region" description="Helical" evidence="1">
    <location>
        <begin position="30"/>
        <end position="55"/>
    </location>
</feature>
<keyword evidence="3" id="KW-1185">Reference proteome</keyword>
<comment type="caution">
    <text evidence="2">The sequence shown here is derived from an EMBL/GenBank/DDBJ whole genome shotgun (WGS) entry which is preliminary data.</text>
</comment>
<name>A0ABX9PQB3_9GAMM</name>
<gene>
    <name evidence="2" type="ORF">CKQ54_25095</name>
</gene>
<dbReference type="Pfam" id="PF18159">
    <property type="entry name" value="S_4TM"/>
    <property type="match status" value="1"/>
</dbReference>
<dbReference type="EMBL" id="NSDJ01000002">
    <property type="protein sequence ID" value="RKF66651.1"/>
    <property type="molecule type" value="Genomic_DNA"/>
</dbReference>
<keyword evidence="1" id="KW-1133">Transmembrane helix</keyword>
<organism evidence="2 3">
    <name type="scientific">Rahnella variigena</name>
    <dbReference type="NCBI Taxonomy" id="574964"/>
    <lineage>
        <taxon>Bacteria</taxon>
        <taxon>Pseudomonadati</taxon>
        <taxon>Pseudomonadota</taxon>
        <taxon>Gammaproteobacteria</taxon>
        <taxon>Enterobacterales</taxon>
        <taxon>Yersiniaceae</taxon>
        <taxon>Rahnella</taxon>
    </lineage>
</organism>
<reference evidence="2 3" key="1">
    <citation type="submission" date="2017-08" db="EMBL/GenBank/DDBJ databases">
        <title>Comparative genomics of bacteria isolated from necrotic lesions of AOD affected trees.</title>
        <authorList>
            <person name="Doonan J."/>
            <person name="Denman S."/>
            <person name="Mcdonald J.E."/>
        </authorList>
    </citation>
    <scope>NUCLEOTIDE SEQUENCE [LARGE SCALE GENOMIC DNA]</scope>
    <source>
        <strain evidence="2 3">CIP 105588</strain>
    </source>
</reference>
<dbReference type="RefSeq" id="WP_120164080.1">
    <property type="nucleotide sequence ID" value="NZ_CAUQXO010000001.1"/>
</dbReference>
<keyword evidence="1" id="KW-0472">Membrane</keyword>
<dbReference type="InterPro" id="IPR049920">
    <property type="entry name" value="IK1_05631-like"/>
</dbReference>
<evidence type="ECO:0000313" key="3">
    <source>
        <dbReference type="Proteomes" id="UP000284853"/>
    </source>
</evidence>
<dbReference type="GeneID" id="302712079"/>
<proteinExistence type="predicted"/>
<evidence type="ECO:0000256" key="1">
    <source>
        <dbReference type="SAM" id="Phobius"/>
    </source>
</evidence>
<evidence type="ECO:0000313" key="2">
    <source>
        <dbReference type="EMBL" id="RKF66651.1"/>
    </source>
</evidence>
<dbReference type="Proteomes" id="UP000284853">
    <property type="component" value="Unassembled WGS sequence"/>
</dbReference>
<keyword evidence="1" id="KW-0812">Transmembrane</keyword>